<dbReference type="Proteomes" id="UP000290540">
    <property type="component" value="Unassembled WGS sequence"/>
</dbReference>
<proteinExistence type="predicted"/>
<organism evidence="1 2">
    <name type="scientific">Fusarium oxysporum f. sp. narcissi</name>
    <dbReference type="NCBI Taxonomy" id="451672"/>
    <lineage>
        <taxon>Eukaryota</taxon>
        <taxon>Fungi</taxon>
        <taxon>Dikarya</taxon>
        <taxon>Ascomycota</taxon>
        <taxon>Pezizomycotina</taxon>
        <taxon>Sordariomycetes</taxon>
        <taxon>Hypocreomycetidae</taxon>
        <taxon>Hypocreales</taxon>
        <taxon>Nectriaceae</taxon>
        <taxon>Fusarium</taxon>
        <taxon>Fusarium oxysporum species complex</taxon>
    </lineage>
</organism>
<dbReference type="EMBL" id="MQTW01000351">
    <property type="protein sequence ID" value="RYC80592.1"/>
    <property type="molecule type" value="Genomic_DNA"/>
</dbReference>
<gene>
    <name evidence="1" type="ORF">BFJ63_vAg16526</name>
</gene>
<evidence type="ECO:0008006" key="3">
    <source>
        <dbReference type="Google" id="ProtNLM"/>
    </source>
</evidence>
<accession>A0A4Q2V214</accession>
<reference evidence="1 2" key="1">
    <citation type="submission" date="2016-12" db="EMBL/GenBank/DDBJ databases">
        <title>Draft genome sequence of Fusarium oxysporum causing rot on Narcissus.</title>
        <authorList>
            <person name="Armitage A.D."/>
            <person name="Taylor A."/>
            <person name="Clarkson J.P."/>
            <person name="Harrison R.J."/>
            <person name="Jackson A.C."/>
        </authorList>
    </citation>
    <scope>NUCLEOTIDE SEQUENCE [LARGE SCALE GENOMIC DNA]</scope>
    <source>
        <strain evidence="1 2">N139</strain>
    </source>
</reference>
<protein>
    <recommendedName>
        <fullName evidence="3">BED-type domain-containing protein</fullName>
    </recommendedName>
</protein>
<sequence length="128" mass="14212">MATPSDIFSFSTDPNGSLDISSLAELRKLDLSLSLGISAIIKDWDTVSQPVRGHWVLSTRTELATGGFWAHGYDVQTKNTASKPDPSSWLYCHCIQQKVHKPKVCVSSNTRNIERHLSKAHTFSIQTL</sequence>
<evidence type="ECO:0000313" key="2">
    <source>
        <dbReference type="Proteomes" id="UP000290540"/>
    </source>
</evidence>
<name>A0A4Q2V214_FUSOX</name>
<dbReference type="AlphaFoldDB" id="A0A4Q2V214"/>
<comment type="caution">
    <text evidence="1">The sequence shown here is derived from an EMBL/GenBank/DDBJ whole genome shotgun (WGS) entry which is preliminary data.</text>
</comment>
<evidence type="ECO:0000313" key="1">
    <source>
        <dbReference type="EMBL" id="RYC80592.1"/>
    </source>
</evidence>